<reference evidence="2 3" key="1">
    <citation type="journal article" date="2014" name="Genome Announc.">
        <title>Complete Genome Sequence of Hyphomicrobium nitrativorans Strain NL23, a Denitrifying Bacterium Isolated from Biofilm of a Methanol-Fed Denitrification System Treating Seawater at the Montreal Biodome.</title>
        <authorList>
            <person name="Martineau C."/>
            <person name="Villeneuve C."/>
            <person name="Mauffrey F."/>
            <person name="Villemur R."/>
        </authorList>
    </citation>
    <scope>NUCLEOTIDE SEQUENCE [LARGE SCALE GENOMIC DNA]</scope>
    <source>
        <strain evidence="2">NL23</strain>
    </source>
</reference>
<dbReference type="InterPro" id="IPR021698">
    <property type="entry name" value="DUF3280"/>
</dbReference>
<protein>
    <recommendedName>
        <fullName evidence="4">DUF2380 domain-containing protein</fullName>
    </recommendedName>
</protein>
<keyword evidence="1" id="KW-0472">Membrane</keyword>
<dbReference type="Pfam" id="PF11684">
    <property type="entry name" value="DUF3280"/>
    <property type="match status" value="1"/>
</dbReference>
<evidence type="ECO:0008006" key="4">
    <source>
        <dbReference type="Google" id="ProtNLM"/>
    </source>
</evidence>
<proteinExistence type="predicted"/>
<accession>V5SCG3</accession>
<dbReference type="KEGG" id="hni:W911_03755"/>
<sequence>MGLDAPRADTIASHFGWFPLFAVAIFFAAAASDGAEEREHKSVALLAVDYSSGSAPSAPASAAEQARIAAIQAQFQDRLAESGRFTFVTVPPAVRARIDQDQAIGACGGCEITYGRELGGDVVAWINVQKVSSLILSVNVTVADVDTQRIKFVRSVDIRSDDKSWSRSLDYLIKHHLLETPI</sequence>
<gene>
    <name evidence="2" type="ORF">W911_03755</name>
</gene>
<keyword evidence="1" id="KW-0812">Transmembrane</keyword>
<evidence type="ECO:0000313" key="3">
    <source>
        <dbReference type="Proteomes" id="UP000018542"/>
    </source>
</evidence>
<dbReference type="HOGENOM" id="CLU_114434_0_0_5"/>
<evidence type="ECO:0000256" key="1">
    <source>
        <dbReference type="SAM" id="Phobius"/>
    </source>
</evidence>
<dbReference type="PATRIC" id="fig|1029756.8.peg.784"/>
<keyword evidence="3" id="KW-1185">Reference proteome</keyword>
<dbReference type="RefSeq" id="WP_023786163.1">
    <property type="nucleotide sequence ID" value="NC_022997.1"/>
</dbReference>
<keyword evidence="1" id="KW-1133">Transmembrane helix</keyword>
<evidence type="ECO:0000313" key="2">
    <source>
        <dbReference type="EMBL" id="AHB47715.1"/>
    </source>
</evidence>
<dbReference type="AlphaFoldDB" id="V5SCG3"/>
<feature type="transmembrane region" description="Helical" evidence="1">
    <location>
        <begin position="12"/>
        <end position="31"/>
    </location>
</feature>
<dbReference type="OrthoDB" id="8089716at2"/>
<name>V5SCG3_9HYPH</name>
<dbReference type="EMBL" id="CP006912">
    <property type="protein sequence ID" value="AHB47715.1"/>
    <property type="molecule type" value="Genomic_DNA"/>
</dbReference>
<dbReference type="Proteomes" id="UP000018542">
    <property type="component" value="Chromosome"/>
</dbReference>
<dbReference type="STRING" id="1029756.W911_03755"/>
<organism evidence="2 3">
    <name type="scientific">Hyphomicrobium nitrativorans NL23</name>
    <dbReference type="NCBI Taxonomy" id="1029756"/>
    <lineage>
        <taxon>Bacteria</taxon>
        <taxon>Pseudomonadati</taxon>
        <taxon>Pseudomonadota</taxon>
        <taxon>Alphaproteobacteria</taxon>
        <taxon>Hyphomicrobiales</taxon>
        <taxon>Hyphomicrobiaceae</taxon>
        <taxon>Hyphomicrobium</taxon>
    </lineage>
</organism>